<dbReference type="InterPro" id="IPR036291">
    <property type="entry name" value="NAD(P)-bd_dom_sf"/>
</dbReference>
<evidence type="ECO:0000259" key="4">
    <source>
        <dbReference type="SMART" id="SM00822"/>
    </source>
</evidence>
<name>A0ABT2QZH0_9GAMM</name>
<protein>
    <submittedName>
        <fullName evidence="5">Short-chain dehydrogenase/reductase SDR</fullName>
    </submittedName>
</protein>
<gene>
    <name evidence="5" type="ORF">MA04_02210</name>
</gene>
<feature type="domain" description="Ketoreductase" evidence="4">
    <location>
        <begin position="7"/>
        <end position="218"/>
    </location>
</feature>
<dbReference type="Gene3D" id="3.40.50.720">
    <property type="entry name" value="NAD(P)-binding Rossmann-like Domain"/>
    <property type="match status" value="1"/>
</dbReference>
<evidence type="ECO:0000256" key="3">
    <source>
        <dbReference type="RuleBase" id="RU000363"/>
    </source>
</evidence>
<dbReference type="EMBL" id="ARXS01000011">
    <property type="protein sequence ID" value="MCU5782910.1"/>
    <property type="molecule type" value="Genomic_DNA"/>
</dbReference>
<dbReference type="PRINTS" id="PR00081">
    <property type="entry name" value="GDHRDH"/>
</dbReference>
<organism evidence="5 6">
    <name type="scientific">Alloalcanivorax balearicus MACL04</name>
    <dbReference type="NCBI Taxonomy" id="1177182"/>
    <lineage>
        <taxon>Bacteria</taxon>
        <taxon>Pseudomonadati</taxon>
        <taxon>Pseudomonadota</taxon>
        <taxon>Gammaproteobacteria</taxon>
        <taxon>Oceanospirillales</taxon>
        <taxon>Alcanivoracaceae</taxon>
        <taxon>Alloalcanivorax</taxon>
    </lineage>
</organism>
<evidence type="ECO:0000256" key="1">
    <source>
        <dbReference type="ARBA" id="ARBA00006484"/>
    </source>
</evidence>
<proteinExistence type="inferred from homology"/>
<reference evidence="5" key="1">
    <citation type="submission" date="2012-09" db="EMBL/GenBank/DDBJ databases">
        <title>Genome Sequence of alkane-degrading Bacterium Alcanivorax balearicus MACL04.</title>
        <authorList>
            <person name="Lai Q."/>
            <person name="Shao Z."/>
        </authorList>
    </citation>
    <scope>NUCLEOTIDE SEQUENCE</scope>
    <source>
        <strain evidence="5">MACL04</strain>
    </source>
</reference>
<keyword evidence="6" id="KW-1185">Reference proteome</keyword>
<dbReference type="InterPro" id="IPR057326">
    <property type="entry name" value="KR_dom"/>
</dbReference>
<dbReference type="InterPro" id="IPR020904">
    <property type="entry name" value="Sc_DH/Rdtase_CS"/>
</dbReference>
<dbReference type="Pfam" id="PF00106">
    <property type="entry name" value="adh_short"/>
    <property type="match status" value="1"/>
</dbReference>
<evidence type="ECO:0000313" key="5">
    <source>
        <dbReference type="EMBL" id="MCU5782910.1"/>
    </source>
</evidence>
<dbReference type="SUPFAM" id="SSF51735">
    <property type="entry name" value="NAD(P)-binding Rossmann-fold domains"/>
    <property type="match status" value="1"/>
</dbReference>
<dbReference type="PRINTS" id="PR00080">
    <property type="entry name" value="SDRFAMILY"/>
</dbReference>
<evidence type="ECO:0000313" key="6">
    <source>
        <dbReference type="Proteomes" id="UP001064106"/>
    </source>
</evidence>
<dbReference type="PROSITE" id="PS00061">
    <property type="entry name" value="ADH_SHORT"/>
    <property type="match status" value="1"/>
</dbReference>
<sequence length="246" mass="25351">MTDLNGKVALVTGGSRGIGAAIARRLAADGARVGITYTSQSAAAEAVVADIESRGGRALALRADNRDSAALAAAVREAADALGGLDILVNNAGIFEMRPISELTLEDYQRVMEVNTQAVFVATRAAVDLLPEGGRVINLGSSLAVRVPWAGLTLYSMSKAALIGFTKALARDLGERGITANVVHPGSTDTDMNPAGGDHADGQRALMAIPRYNDPDHLAALVSWLAGPEARSVTGSEFAMDGGANI</sequence>
<dbReference type="RefSeq" id="WP_262460489.1">
    <property type="nucleotide sequence ID" value="NZ_ARXS01000011.1"/>
</dbReference>
<accession>A0ABT2QZH0</accession>
<comment type="caution">
    <text evidence="5">The sequence shown here is derived from an EMBL/GenBank/DDBJ whole genome shotgun (WGS) entry which is preliminary data.</text>
</comment>
<comment type="similarity">
    <text evidence="1 3">Belongs to the short-chain dehydrogenases/reductases (SDR) family.</text>
</comment>
<dbReference type="PANTHER" id="PTHR43639">
    <property type="entry name" value="OXIDOREDUCTASE, SHORT-CHAIN DEHYDROGENASE/REDUCTASE FAMILY (AFU_ORTHOLOGUE AFUA_5G02870)"/>
    <property type="match status" value="1"/>
</dbReference>
<dbReference type="InterPro" id="IPR002347">
    <property type="entry name" value="SDR_fam"/>
</dbReference>
<evidence type="ECO:0000256" key="2">
    <source>
        <dbReference type="ARBA" id="ARBA00023002"/>
    </source>
</evidence>
<dbReference type="Proteomes" id="UP001064106">
    <property type="component" value="Unassembled WGS sequence"/>
</dbReference>
<dbReference type="SMART" id="SM00822">
    <property type="entry name" value="PKS_KR"/>
    <property type="match status" value="1"/>
</dbReference>
<dbReference type="PANTHER" id="PTHR43639:SF1">
    <property type="entry name" value="SHORT-CHAIN DEHYDROGENASE_REDUCTASE FAMILY PROTEIN"/>
    <property type="match status" value="1"/>
</dbReference>
<keyword evidence="2" id="KW-0560">Oxidoreductase</keyword>